<dbReference type="EMBL" id="GIDH01000679">
    <property type="protein sequence ID" value="NOV52622.1"/>
    <property type="molecule type" value="Transcribed_RNA"/>
</dbReference>
<accession>A0A6M2E2C1</accession>
<organism evidence="1">
    <name type="scientific">Amblyomma tuberculatum</name>
    <dbReference type="NCBI Taxonomy" id="48802"/>
    <lineage>
        <taxon>Eukaryota</taxon>
        <taxon>Metazoa</taxon>
        <taxon>Ecdysozoa</taxon>
        <taxon>Arthropoda</taxon>
        <taxon>Chelicerata</taxon>
        <taxon>Arachnida</taxon>
        <taxon>Acari</taxon>
        <taxon>Parasitiformes</taxon>
        <taxon>Ixodida</taxon>
        <taxon>Ixodoidea</taxon>
        <taxon>Ixodidae</taxon>
        <taxon>Amblyomminae</taxon>
        <taxon>Amblyomma</taxon>
    </lineage>
</organism>
<dbReference type="AlphaFoldDB" id="A0A6M2E2C1"/>
<proteinExistence type="predicted"/>
<evidence type="ECO:0000313" key="1">
    <source>
        <dbReference type="EMBL" id="NOV52622.1"/>
    </source>
</evidence>
<sequence length="121" mass="13559">MSTLLKATTNLATLRLDGAVLCALFLIRCSTEPMPSLHRLTLGTDEQLPGLALTGDDLRCLVEALPSLRHAATDSYDLRLFFLHYMPTVTLDWCHCTICAAEYPRLDDDQKTLWNSIHRAV</sequence>
<protein>
    <submittedName>
        <fullName evidence="1">Putative secreted protein</fullName>
    </submittedName>
</protein>
<name>A0A6M2E2C1_9ACAR</name>
<reference evidence="1" key="1">
    <citation type="submission" date="2019-12" db="EMBL/GenBank/DDBJ databases">
        <title>The sialotranscriptome of the gopher-tortoise tick, Amblyomma tuberculatum.</title>
        <authorList>
            <person name="Karim S."/>
            <person name="Andersen J."/>
            <person name="Kumar D."/>
            <person name="Adamson S."/>
            <person name="Ennen J."/>
            <person name="Qualis C.P."/>
            <person name="Ribeiro J.M.C."/>
        </authorList>
    </citation>
    <scope>NUCLEOTIDE SEQUENCE</scope>
    <source>
        <strain evidence="1">Removed</strain>
        <tissue evidence="1">Salivary glands</tissue>
    </source>
</reference>